<protein>
    <recommendedName>
        <fullName evidence="3">Conjugal transfer protein TraX</fullName>
    </recommendedName>
</protein>
<dbReference type="RefSeq" id="WP_099517468.1">
    <property type="nucleotide sequence ID" value="NZ_CP016808.1"/>
</dbReference>
<evidence type="ECO:0000313" key="2">
    <source>
        <dbReference type="EMBL" id="ANY66092.1"/>
    </source>
</evidence>
<proteinExistence type="predicted"/>
<evidence type="ECO:0008006" key="3">
    <source>
        <dbReference type="Google" id="ProtNLM"/>
    </source>
</evidence>
<feature type="transmembrane region" description="Helical" evidence="1">
    <location>
        <begin position="193"/>
        <end position="211"/>
    </location>
</feature>
<dbReference type="EMBL" id="CP016808">
    <property type="protein sequence ID" value="ANY66092.1"/>
    <property type="molecule type" value="Genomic_DNA"/>
</dbReference>
<gene>
    <name evidence="2" type="ORF">BBD42_06195</name>
</gene>
<name>A0A1B2DEE8_9BACL</name>
<keyword evidence="1" id="KW-0472">Membrane</keyword>
<reference evidence="2" key="1">
    <citation type="submission" date="2016-08" db="EMBL/GenBank/DDBJ databases">
        <title>Complete Genome Seqeunce of Paenibacillus sp. BIHB 4019 from tea rhizoplane.</title>
        <authorList>
            <person name="Thakur R."/>
            <person name="Swarnkar M.K."/>
            <person name="Gulati A."/>
        </authorList>
    </citation>
    <scope>NUCLEOTIDE SEQUENCE [LARGE SCALE GENOMIC DNA]</scope>
    <source>
        <strain evidence="2">BIHB4019</strain>
    </source>
</reference>
<dbReference type="Pfam" id="PF05857">
    <property type="entry name" value="TraX"/>
    <property type="match status" value="1"/>
</dbReference>
<organism evidence="2">
    <name type="scientific">Paenibacillus sp. BIHB 4019</name>
    <dbReference type="NCBI Taxonomy" id="1870819"/>
    <lineage>
        <taxon>Bacteria</taxon>
        <taxon>Bacillati</taxon>
        <taxon>Bacillota</taxon>
        <taxon>Bacilli</taxon>
        <taxon>Bacillales</taxon>
        <taxon>Paenibacillaceae</taxon>
        <taxon>Paenibacillus</taxon>
    </lineage>
</organism>
<feature type="transmembrane region" description="Helical" evidence="1">
    <location>
        <begin position="27"/>
        <end position="46"/>
    </location>
</feature>
<dbReference type="InterPro" id="IPR008875">
    <property type="entry name" value="TraX"/>
</dbReference>
<feature type="transmembrane region" description="Helical" evidence="1">
    <location>
        <begin position="106"/>
        <end position="131"/>
    </location>
</feature>
<dbReference type="AlphaFoldDB" id="A0A1B2DEE8"/>
<feature type="transmembrane region" description="Helical" evidence="1">
    <location>
        <begin position="151"/>
        <end position="172"/>
    </location>
</feature>
<sequence length="212" mass="23973">MQIIAMVTMLLDHIGLIWFPEDDTWRIIGRLAMPLYAYALVIGYFRTKNINQYLWRMAAIAALSQIPYSLAFGTWEINTVGTLLVCLVSLKLLDQLRSSPALQVSLAAFLLLLLEAIPCSYGAYLLVLVLIYRYVPKHGMAPAHLLLNLFYLFYMGWSIQLFSVVATLLLVYSPSMLLAADTIKIPRSLWRSFYPLHLAIIAALQYVILAGK</sequence>
<keyword evidence="1" id="KW-0812">Transmembrane</keyword>
<keyword evidence="1" id="KW-1133">Transmembrane helix</keyword>
<feature type="transmembrane region" description="Helical" evidence="1">
    <location>
        <begin position="77"/>
        <end position="94"/>
    </location>
</feature>
<evidence type="ECO:0000256" key="1">
    <source>
        <dbReference type="SAM" id="Phobius"/>
    </source>
</evidence>
<accession>A0A1B2DEE8</accession>